<gene>
    <name evidence="2" type="ORF">EP57_05400</name>
    <name evidence="3" type="ORF">HB811_09170</name>
    <name evidence="4" type="ORF">HB836_13415</name>
    <name evidence="6" type="ORF">HB902_06955</name>
    <name evidence="8" type="ORF">HB904_11560</name>
    <name evidence="7" type="ORF">HB907_06900</name>
    <name evidence="20" type="ORF">HBP98_06290</name>
    <name evidence="9" type="ORF">HCA46_10755</name>
    <name evidence="10" type="ORF">HCA52_15430</name>
    <name evidence="11" type="ORF">HCA55_09185</name>
    <name evidence="12" type="ORF">HCA78_02935</name>
    <name evidence="13" type="ORF">HCB06_05855</name>
    <name evidence="16" type="ORF">HCB25_11660</name>
    <name evidence="14" type="ORF">HCB26_09840</name>
    <name evidence="15" type="ORF">HCB35_07750</name>
    <name evidence="17" type="ORF">HCB69_03655</name>
    <name evidence="18" type="ORF">HCC36_00740</name>
    <name evidence="5" type="ORF">HCI99_05085</name>
    <name evidence="19" type="ORF">HCJ81_08930</name>
</gene>
<dbReference type="PANTHER" id="PTHR35787:SF1">
    <property type="entry name" value="GLYCEROL UPTAKE OPERON ANTITERMINATOR REGULATORY PROTEIN"/>
    <property type="match status" value="1"/>
</dbReference>
<dbReference type="GeneID" id="58716823"/>
<evidence type="ECO:0000313" key="8">
    <source>
        <dbReference type="EMBL" id="MBC1616831.1"/>
    </source>
</evidence>
<evidence type="ECO:0000313" key="37">
    <source>
        <dbReference type="Proteomes" id="UP000574104"/>
    </source>
</evidence>
<evidence type="ECO:0000313" key="25">
    <source>
        <dbReference type="Proteomes" id="UP000539064"/>
    </source>
</evidence>
<evidence type="ECO:0000313" key="14">
    <source>
        <dbReference type="EMBL" id="MBC2166863.1"/>
    </source>
</evidence>
<dbReference type="EMBL" id="JAARMV010000001">
    <property type="protein sequence ID" value="MBC2371619.1"/>
    <property type="molecule type" value="Genomic_DNA"/>
</dbReference>
<evidence type="ECO:0000313" key="18">
    <source>
        <dbReference type="EMBL" id="MBC2291742.1"/>
    </source>
</evidence>
<dbReference type="EMBL" id="JAARZT010000001">
    <property type="protein sequence ID" value="MBC2291742.1"/>
    <property type="molecule type" value="Genomic_DNA"/>
</dbReference>
<evidence type="ECO:0000313" key="21">
    <source>
        <dbReference type="Proteomes" id="UP000029844"/>
    </source>
</evidence>
<dbReference type="PIRSF" id="PIRSF016897">
    <property type="entry name" value="GlpP"/>
    <property type="match status" value="1"/>
</dbReference>
<dbReference type="Proteomes" id="UP000544413">
    <property type="component" value="Unassembled WGS sequence"/>
</dbReference>
<evidence type="ECO:0000313" key="30">
    <source>
        <dbReference type="Proteomes" id="UP000546244"/>
    </source>
</evidence>
<dbReference type="GO" id="GO:0003723">
    <property type="term" value="F:RNA binding"/>
    <property type="evidence" value="ECO:0007669"/>
    <property type="project" value="UniProtKB-KW"/>
</dbReference>
<dbReference type="Proteomes" id="UP000547643">
    <property type="component" value="Unassembled WGS sequence"/>
</dbReference>
<evidence type="ECO:0000313" key="27">
    <source>
        <dbReference type="Proteomes" id="UP000543005"/>
    </source>
</evidence>
<evidence type="ECO:0000313" key="13">
    <source>
        <dbReference type="EMBL" id="MBC2116141.1"/>
    </source>
</evidence>
<dbReference type="EMBL" id="JAARSH010000007">
    <property type="protein sequence ID" value="MBC1616831.1"/>
    <property type="molecule type" value="Genomic_DNA"/>
</dbReference>
<dbReference type="Proteomes" id="UP000543379">
    <property type="component" value="Unassembled WGS sequence"/>
</dbReference>
<dbReference type="EMBL" id="JAARRW010000002">
    <property type="protein sequence ID" value="MBC1561806.1"/>
    <property type="molecule type" value="Genomic_DNA"/>
</dbReference>
<evidence type="ECO:0000313" key="32">
    <source>
        <dbReference type="Proteomes" id="UP000547643"/>
    </source>
</evidence>
<evidence type="ECO:0000313" key="26">
    <source>
        <dbReference type="Proteomes" id="UP000541955"/>
    </source>
</evidence>
<evidence type="ECO:0000313" key="9">
    <source>
        <dbReference type="EMBL" id="MBC1779318.1"/>
    </source>
</evidence>
<dbReference type="eggNOG" id="COG1954">
    <property type="taxonomic scope" value="Bacteria"/>
</dbReference>
<dbReference type="Proteomes" id="UP000543005">
    <property type="component" value="Unassembled WGS sequence"/>
</dbReference>
<evidence type="ECO:0000313" key="39">
    <source>
        <dbReference type="Proteomes" id="UP000586951"/>
    </source>
</evidence>
<dbReference type="Proteomes" id="UP000519573">
    <property type="component" value="Unassembled WGS sequence"/>
</dbReference>
<keyword evidence="1" id="KW-0319">Glycerol metabolism</keyword>
<dbReference type="OrthoDB" id="9799580at2"/>
<evidence type="ECO:0000313" key="15">
    <source>
        <dbReference type="EMBL" id="MBC2240367.1"/>
    </source>
</evidence>
<evidence type="ECO:0000313" key="6">
    <source>
        <dbReference type="EMBL" id="MBC1561806.1"/>
    </source>
</evidence>
<dbReference type="Proteomes" id="UP000546806">
    <property type="component" value="Unassembled WGS sequence"/>
</dbReference>
<dbReference type="AlphaFoldDB" id="A0A099WFJ1"/>
<dbReference type="Proteomes" id="UP000546244">
    <property type="component" value="Unassembled WGS sequence"/>
</dbReference>
<dbReference type="EMBL" id="JAAROV010000002">
    <property type="protein sequence ID" value="MBC1316945.1"/>
    <property type="molecule type" value="Genomic_DNA"/>
</dbReference>
<keyword evidence="1" id="KW-0804">Transcription</keyword>
<dbReference type="EMBL" id="JAARZA010000003">
    <property type="protein sequence ID" value="MBC2240367.1"/>
    <property type="molecule type" value="Genomic_DNA"/>
</dbReference>
<evidence type="ECO:0000313" key="34">
    <source>
        <dbReference type="Proteomes" id="UP000550367"/>
    </source>
</evidence>
<evidence type="ECO:0000313" key="12">
    <source>
        <dbReference type="EMBL" id="MBC2002709.1"/>
    </source>
</evidence>
<evidence type="ECO:0000313" key="4">
    <source>
        <dbReference type="EMBL" id="MBC1402586.1"/>
    </source>
</evidence>
<dbReference type="RefSeq" id="WP_036084808.1">
    <property type="nucleotide sequence ID" value="NZ_CBCSHQ010000001.1"/>
</dbReference>
<dbReference type="STRING" id="1552123.EP57_05400"/>
<dbReference type="EMBL" id="JAARZS010000007">
    <property type="protein sequence ID" value="MBC2283463.1"/>
    <property type="molecule type" value="Genomic_DNA"/>
</dbReference>
<dbReference type="Proteomes" id="UP000539064">
    <property type="component" value="Unassembled WGS sequence"/>
</dbReference>
<keyword evidence="21" id="KW-1185">Reference proteome</keyword>
<dbReference type="Proteomes" id="UP000029844">
    <property type="component" value="Unassembled WGS sequence"/>
</dbReference>
<name>A0A099WFJ1_9LIST</name>
<dbReference type="PANTHER" id="PTHR35787">
    <property type="entry name" value="GLYCEROL UPTAKE OPERON ANTITERMINATOR REGULATORY PROTEIN"/>
    <property type="match status" value="1"/>
</dbReference>
<dbReference type="InterPro" id="IPR013785">
    <property type="entry name" value="Aldolase_TIM"/>
</dbReference>
<reference evidence="2 21" key="1">
    <citation type="submission" date="2014-05" db="EMBL/GenBank/DDBJ databases">
        <title>Novel Listeriaceae from food processing environments.</title>
        <authorList>
            <person name="den Bakker H.C."/>
        </authorList>
    </citation>
    <scope>NUCLEOTIDE SEQUENCE [LARGE SCALE GENOMIC DNA]</scope>
    <source>
        <strain evidence="2 21">FSL A5-0281</strain>
    </source>
</reference>
<dbReference type="Proteomes" id="UP000548082">
    <property type="component" value="Unassembled WGS sequence"/>
</dbReference>
<dbReference type="GO" id="GO:0006355">
    <property type="term" value="P:regulation of DNA-templated transcription"/>
    <property type="evidence" value="ECO:0007669"/>
    <property type="project" value="InterPro"/>
</dbReference>
<evidence type="ECO:0000313" key="33">
    <source>
        <dbReference type="Proteomes" id="UP000548082"/>
    </source>
</evidence>
<dbReference type="EMBL" id="JAASWV010000011">
    <property type="protein sequence ID" value="MBC2311014.1"/>
    <property type="molecule type" value="Genomic_DNA"/>
</dbReference>
<evidence type="ECO:0000313" key="11">
    <source>
        <dbReference type="EMBL" id="MBC1796902.1"/>
    </source>
</evidence>
<dbReference type="Proteomes" id="UP000586951">
    <property type="component" value="Unassembled WGS sequence"/>
</dbReference>
<dbReference type="EMBL" id="JAARWW010000001">
    <property type="protein sequence ID" value="MBC2002709.1"/>
    <property type="molecule type" value="Genomic_DNA"/>
</dbReference>
<keyword evidence="1" id="KW-0694">RNA-binding</keyword>
<accession>A0A099WFJ1</accession>
<proteinExistence type="predicted"/>
<comment type="function">
    <text evidence="1">Regulates expression of the glpD operon. In the presence of glycerol 3-phosphate (G3P) causes antitermination of transcription of glpD at the inverted repeat of the leader region to enhance its transcription. Binds and stabilizes glpD leader mRNA.</text>
</comment>
<evidence type="ECO:0000313" key="24">
    <source>
        <dbReference type="Proteomes" id="UP000533953"/>
    </source>
</evidence>
<evidence type="ECO:0000313" key="36">
    <source>
        <dbReference type="Proteomes" id="UP000565628"/>
    </source>
</evidence>
<protein>
    <recommendedName>
        <fullName evidence="1">Glycerol uptake operon antiterminator regulatory protein</fullName>
    </recommendedName>
</protein>
<dbReference type="Proteomes" id="UP000533953">
    <property type="component" value="Unassembled WGS sequence"/>
</dbReference>
<dbReference type="EMBL" id="JAASTX010000005">
    <property type="protein sequence ID" value="MBC1491194.1"/>
    <property type="molecule type" value="Genomic_DNA"/>
</dbReference>
<dbReference type="EMBL" id="JAARXI010000003">
    <property type="protein sequence ID" value="MBC2116141.1"/>
    <property type="molecule type" value="Genomic_DNA"/>
</dbReference>
<evidence type="ECO:0000313" key="19">
    <source>
        <dbReference type="EMBL" id="MBC2311014.1"/>
    </source>
</evidence>
<evidence type="ECO:0000313" key="31">
    <source>
        <dbReference type="Proteomes" id="UP000546806"/>
    </source>
</evidence>
<dbReference type="Pfam" id="PF04309">
    <property type="entry name" value="G3P_antiterm"/>
    <property type="match status" value="1"/>
</dbReference>
<dbReference type="InterPro" id="IPR006699">
    <property type="entry name" value="GlpP"/>
</dbReference>
<dbReference type="EMBL" id="JAARYH010000004">
    <property type="protein sequence ID" value="MBC2166863.1"/>
    <property type="molecule type" value="Genomic_DNA"/>
</dbReference>
<dbReference type="Proteomes" id="UP000541955">
    <property type="component" value="Unassembled WGS sequence"/>
</dbReference>
<evidence type="ECO:0000256" key="1">
    <source>
        <dbReference type="PIRNR" id="PIRNR016897"/>
    </source>
</evidence>
<evidence type="ECO:0000313" key="22">
    <source>
        <dbReference type="Proteomes" id="UP000519573"/>
    </source>
</evidence>
<keyword evidence="1" id="KW-0805">Transcription regulation</keyword>
<dbReference type="EMBL" id="JAARRU010000002">
    <property type="protein sequence ID" value="MBC1565127.1"/>
    <property type="molecule type" value="Genomic_DNA"/>
</dbReference>
<evidence type="ECO:0000313" key="3">
    <source>
        <dbReference type="EMBL" id="MBC1316945.1"/>
    </source>
</evidence>
<evidence type="ECO:0000313" key="29">
    <source>
        <dbReference type="Proteomes" id="UP000544413"/>
    </source>
</evidence>
<dbReference type="GO" id="GO:0006071">
    <property type="term" value="P:glycerol metabolic process"/>
    <property type="evidence" value="ECO:0007669"/>
    <property type="project" value="UniProtKB-UniRule"/>
</dbReference>
<dbReference type="EMBL" id="JAARPT010000008">
    <property type="protein sequence ID" value="MBC1402586.1"/>
    <property type="molecule type" value="Genomic_DNA"/>
</dbReference>
<dbReference type="Proteomes" id="UP000529446">
    <property type="component" value="Unassembled WGS sequence"/>
</dbReference>
<dbReference type="EMBL" id="JNFA01000011">
    <property type="protein sequence ID" value="KGL42890.1"/>
    <property type="molecule type" value="Genomic_DNA"/>
</dbReference>
<dbReference type="EMBL" id="JAARVG010000018">
    <property type="protein sequence ID" value="MBC1794826.1"/>
    <property type="molecule type" value="Genomic_DNA"/>
</dbReference>
<evidence type="ECO:0000313" key="35">
    <source>
        <dbReference type="Proteomes" id="UP000553016"/>
    </source>
</evidence>
<evidence type="ECO:0000313" key="2">
    <source>
        <dbReference type="EMBL" id="KGL42890.1"/>
    </source>
</evidence>
<evidence type="ECO:0000313" key="38">
    <source>
        <dbReference type="Proteomes" id="UP000585696"/>
    </source>
</evidence>
<dbReference type="Proteomes" id="UP000585696">
    <property type="component" value="Unassembled WGS sequence"/>
</dbReference>
<evidence type="ECO:0000313" key="5">
    <source>
        <dbReference type="EMBL" id="MBC1491194.1"/>
    </source>
</evidence>
<evidence type="ECO:0000313" key="17">
    <source>
        <dbReference type="EMBL" id="MBC2283463.1"/>
    </source>
</evidence>
<evidence type="ECO:0000313" key="7">
    <source>
        <dbReference type="EMBL" id="MBC1565127.1"/>
    </source>
</evidence>
<dbReference type="EMBL" id="JAARVD010000004">
    <property type="protein sequence ID" value="MBC1796902.1"/>
    <property type="molecule type" value="Genomic_DNA"/>
</dbReference>
<dbReference type="SUPFAM" id="SSF110391">
    <property type="entry name" value="GlpP-like"/>
    <property type="match status" value="1"/>
</dbReference>
<dbReference type="Proteomes" id="UP000553016">
    <property type="component" value="Unassembled WGS sequence"/>
</dbReference>
<evidence type="ECO:0000313" key="10">
    <source>
        <dbReference type="EMBL" id="MBC1794826.1"/>
    </source>
</evidence>
<reference evidence="22 23" key="2">
    <citation type="submission" date="2020-03" db="EMBL/GenBank/DDBJ databases">
        <title>Soil Listeria distribution.</title>
        <authorList>
            <person name="Liao J."/>
            <person name="Wiedmann M."/>
        </authorList>
    </citation>
    <scope>NUCLEOTIDE SEQUENCE [LARGE SCALE GENOMIC DNA]</scope>
    <source>
        <strain evidence="19 36">FSL L7-0039</strain>
        <strain evidence="18 27">FSL L7-0051</strain>
        <strain evidence="17 38">FSL L7-0054</strain>
        <strain evidence="15 35">FSL L7-0149</strain>
        <strain evidence="16 34">FSL L7-0153</strain>
        <strain evidence="14 22">FSL L7-0245</strain>
        <strain evidence="13 23">FSL L7-0360</strain>
        <strain evidence="12 31">FSL L7-0435</strain>
        <strain evidence="10 25">FSL L7-0978</strain>
        <strain evidence="11 33">FSL L7-0990</strain>
        <strain evidence="9 32">FSL L7-1017</strain>
        <strain evidence="8 37">FSL L7-1299</strain>
        <strain evidence="6 26">FSL L7-1387</strain>
        <strain evidence="7 39">FSL L7-1427</strain>
        <strain evidence="5 24">FSL L7-1547</strain>
        <strain evidence="4 29">FSL L7-1658</strain>
        <strain evidence="3 28">FSL L7-1816</strain>
        <strain evidence="20 30">FSL L7-1850</strain>
    </source>
</reference>
<sequence>MRENMLDLLADNPIIAAVKDEDGLQKVVQSNCQLVFILFGNICNIGQIVAQVKAAGKVAFVDIDLVEGTSNREIVVDFMRKNTETDGIISSKPSIVRAAKMKGFYTIHRFFLIDSMSYHNLPKQVAASKTDCVEILPGCMPKVLGWVQDAISQPVIASGLVCDKEDVLTALQAGAVAISSTSPDVWDNI</sequence>
<evidence type="ECO:0000313" key="28">
    <source>
        <dbReference type="Proteomes" id="UP000543379"/>
    </source>
</evidence>
<dbReference type="Proteomes" id="UP000565628">
    <property type="component" value="Unassembled WGS sequence"/>
</dbReference>
<dbReference type="Proteomes" id="UP000550367">
    <property type="component" value="Unassembled WGS sequence"/>
</dbReference>
<dbReference type="EMBL" id="JAARUV010000003">
    <property type="protein sequence ID" value="MBC1779318.1"/>
    <property type="molecule type" value="Genomic_DNA"/>
</dbReference>
<evidence type="ECO:0000313" key="23">
    <source>
        <dbReference type="Proteomes" id="UP000529446"/>
    </source>
</evidence>
<comment type="caution">
    <text evidence="2">The sequence shown here is derived from an EMBL/GenBank/DDBJ whole genome shotgun (WGS) entry which is preliminary data.</text>
</comment>
<evidence type="ECO:0000313" key="16">
    <source>
        <dbReference type="EMBL" id="MBC2244727.1"/>
    </source>
</evidence>
<organism evidence="2 21">
    <name type="scientific">Listeria booriae</name>
    <dbReference type="NCBI Taxonomy" id="1552123"/>
    <lineage>
        <taxon>Bacteria</taxon>
        <taxon>Bacillati</taxon>
        <taxon>Bacillota</taxon>
        <taxon>Bacilli</taxon>
        <taxon>Bacillales</taxon>
        <taxon>Listeriaceae</taxon>
        <taxon>Listeria</taxon>
    </lineage>
</organism>
<evidence type="ECO:0000313" key="20">
    <source>
        <dbReference type="EMBL" id="MBC2371619.1"/>
    </source>
</evidence>
<dbReference type="Proteomes" id="UP000574104">
    <property type="component" value="Unassembled WGS sequence"/>
</dbReference>
<dbReference type="EMBL" id="JAARYY010000006">
    <property type="protein sequence ID" value="MBC2244727.1"/>
    <property type="molecule type" value="Genomic_DNA"/>
</dbReference>
<dbReference type="Gene3D" id="3.20.20.70">
    <property type="entry name" value="Aldolase class I"/>
    <property type="match status" value="1"/>
</dbReference>